<dbReference type="InterPro" id="IPR011990">
    <property type="entry name" value="TPR-like_helical_dom_sf"/>
</dbReference>
<keyword evidence="3" id="KW-1185">Reference proteome</keyword>
<dbReference type="InterPro" id="IPR006597">
    <property type="entry name" value="Sel1-like"/>
</dbReference>
<dbReference type="KEGG" id="txa:HQN79_06660"/>
<proteinExistence type="predicted"/>
<gene>
    <name evidence="2" type="ORF">HQN79_06660</name>
</gene>
<organism evidence="2 3">
    <name type="scientific">Thiomicrorhabdus xiamenensis</name>
    <dbReference type="NCBI Taxonomy" id="2739063"/>
    <lineage>
        <taxon>Bacteria</taxon>
        <taxon>Pseudomonadati</taxon>
        <taxon>Pseudomonadota</taxon>
        <taxon>Gammaproteobacteria</taxon>
        <taxon>Thiotrichales</taxon>
        <taxon>Piscirickettsiaceae</taxon>
        <taxon>Thiomicrorhabdus</taxon>
    </lineage>
</organism>
<dbReference type="EMBL" id="CP054020">
    <property type="protein sequence ID" value="QKI89267.1"/>
    <property type="molecule type" value="Genomic_DNA"/>
</dbReference>
<dbReference type="SUPFAM" id="SSF81901">
    <property type="entry name" value="HCP-like"/>
    <property type="match status" value="1"/>
</dbReference>
<dbReference type="Pfam" id="PF08238">
    <property type="entry name" value="Sel1"/>
    <property type="match status" value="5"/>
</dbReference>
<keyword evidence="1" id="KW-0677">Repeat</keyword>
<dbReference type="Gene3D" id="1.25.40.10">
    <property type="entry name" value="Tetratricopeptide repeat domain"/>
    <property type="match status" value="1"/>
</dbReference>
<accession>A0A7D4TEA4</accession>
<reference evidence="2 3" key="1">
    <citation type="submission" date="2020-05" db="EMBL/GenBank/DDBJ databases">
        <title>Thiomicrorhabdus sediminis sp.nov. and Thiomicrorhabdus xiamenensis sp.nov., novel sulfur-oxidizing bacteria isolated from coastal sediment.</title>
        <authorList>
            <person name="Liu X."/>
        </authorList>
    </citation>
    <scope>NUCLEOTIDE SEQUENCE [LARGE SCALE GENOMIC DNA]</scope>
    <source>
        <strain evidence="2 3">G2</strain>
    </source>
</reference>
<protein>
    <submittedName>
        <fullName evidence="2">Sel1 repeat family protein</fullName>
    </submittedName>
</protein>
<dbReference type="InterPro" id="IPR051726">
    <property type="entry name" value="Chitin_Synth_Reg"/>
</dbReference>
<evidence type="ECO:0000256" key="1">
    <source>
        <dbReference type="ARBA" id="ARBA00022737"/>
    </source>
</evidence>
<name>A0A7D4TEA4_9GAMM</name>
<dbReference type="Proteomes" id="UP000504724">
    <property type="component" value="Chromosome"/>
</dbReference>
<dbReference type="RefSeq" id="WP_173285165.1">
    <property type="nucleotide sequence ID" value="NZ_CP054020.1"/>
</dbReference>
<dbReference type="PANTHER" id="PTHR46430:SF1">
    <property type="entry name" value="CHITIN SYNTHASE REGULATOR SKT5-RELATED"/>
    <property type="match status" value="1"/>
</dbReference>
<dbReference type="AlphaFoldDB" id="A0A7D4TEA4"/>
<evidence type="ECO:0000313" key="3">
    <source>
        <dbReference type="Proteomes" id="UP000504724"/>
    </source>
</evidence>
<sequence length="275" mass="30820">MKLLSSPNTDNHTNSRFSVIGKLLTALSVMLISQQLYAFNPNACLNTFQGEALKICQAAIKGDPKARYQLARIYGDAMNSRSVDYQQSFHWHRELSRQALRQELQDPIYSLAMYNTGVMYADGVGVKRNAKNALFWFDKAANRGEPLAMTRLAMLYEQGAPGISADSNKARNWVQKAVDKDNPQAKVIMSKWILEGKINKNPTQAIELLKSASAQNSPQGAFALANMYATGYEQLVKQDLIKAKQFYSIACSQYVFEACKRYHDIDTTGRLEGVK</sequence>
<dbReference type="PANTHER" id="PTHR46430">
    <property type="entry name" value="PROTEIN SKT5-RELATED"/>
    <property type="match status" value="1"/>
</dbReference>
<dbReference type="SMART" id="SM00671">
    <property type="entry name" value="SEL1"/>
    <property type="match status" value="5"/>
</dbReference>
<evidence type="ECO:0000313" key="2">
    <source>
        <dbReference type="EMBL" id="QKI89267.1"/>
    </source>
</evidence>